<dbReference type="RefSeq" id="WP_185991089.1">
    <property type="nucleotide sequence ID" value="NZ_JACCAE010000001.1"/>
</dbReference>
<evidence type="ECO:0000313" key="3">
    <source>
        <dbReference type="Proteomes" id="UP000554054"/>
    </source>
</evidence>
<organism evidence="2 3">
    <name type="scientific">Janibacter cremeus</name>
    <dbReference type="NCBI Taxonomy" id="1285192"/>
    <lineage>
        <taxon>Bacteria</taxon>
        <taxon>Bacillati</taxon>
        <taxon>Actinomycetota</taxon>
        <taxon>Actinomycetes</taxon>
        <taxon>Micrococcales</taxon>
        <taxon>Intrasporangiaceae</taxon>
        <taxon>Janibacter</taxon>
    </lineage>
</organism>
<gene>
    <name evidence="2" type="ORF">BJY20_001646</name>
</gene>
<feature type="transmembrane region" description="Helical" evidence="1">
    <location>
        <begin position="154"/>
        <end position="179"/>
    </location>
</feature>
<keyword evidence="1" id="KW-0472">Membrane</keyword>
<dbReference type="AlphaFoldDB" id="A0A852VVD8"/>
<proteinExistence type="predicted"/>
<dbReference type="Proteomes" id="UP000554054">
    <property type="component" value="Unassembled WGS sequence"/>
</dbReference>
<keyword evidence="1" id="KW-0812">Transmembrane</keyword>
<name>A0A852VVD8_9MICO</name>
<evidence type="ECO:0000256" key="1">
    <source>
        <dbReference type="SAM" id="Phobius"/>
    </source>
</evidence>
<reference evidence="2 3" key="1">
    <citation type="submission" date="2020-07" db="EMBL/GenBank/DDBJ databases">
        <title>Sequencing the genomes of 1000 actinobacteria strains.</title>
        <authorList>
            <person name="Klenk H.-P."/>
        </authorList>
    </citation>
    <scope>NUCLEOTIDE SEQUENCE [LARGE SCALE GENOMIC DNA]</scope>
    <source>
        <strain evidence="2 3">DSM 26154</strain>
    </source>
</reference>
<keyword evidence="1" id="KW-1133">Transmembrane helix</keyword>
<feature type="transmembrane region" description="Helical" evidence="1">
    <location>
        <begin position="12"/>
        <end position="35"/>
    </location>
</feature>
<dbReference type="EMBL" id="JACCAE010000001">
    <property type="protein sequence ID" value="NYF98254.1"/>
    <property type="molecule type" value="Genomic_DNA"/>
</dbReference>
<comment type="caution">
    <text evidence="2">The sequence shown here is derived from an EMBL/GenBank/DDBJ whole genome shotgun (WGS) entry which is preliminary data.</text>
</comment>
<accession>A0A852VVD8</accession>
<sequence>MAPVTSWVKFVAFFGGVCMAIAGLAMLVVGAVFLVEGNQPTRLTVVSGPELTIPAQSTVLGGSVMLYTEEPVEDPLFTRGCELVRADGKVTSGTRIDSIAAALMDPVTVDGTTWHPLAEIEVLAESATLRCPGDALASAALSHETTFGRSTTTIAVLALAFGLVALVLGSGAMVVGRYLPR</sequence>
<protein>
    <submittedName>
        <fullName evidence="2">Uncharacterized protein</fullName>
    </submittedName>
</protein>
<evidence type="ECO:0000313" key="2">
    <source>
        <dbReference type="EMBL" id="NYF98254.1"/>
    </source>
</evidence>
<keyword evidence="3" id="KW-1185">Reference proteome</keyword>